<gene>
    <name evidence="2" type="ORF">BCR25_16525</name>
</gene>
<evidence type="ECO:0000313" key="3">
    <source>
        <dbReference type="Proteomes" id="UP000095094"/>
    </source>
</evidence>
<keyword evidence="3" id="KW-1185">Reference proteome</keyword>
<feature type="transmembrane region" description="Helical" evidence="1">
    <location>
        <begin position="6"/>
        <end position="25"/>
    </location>
</feature>
<evidence type="ECO:0000256" key="1">
    <source>
        <dbReference type="SAM" id="Phobius"/>
    </source>
</evidence>
<comment type="caution">
    <text evidence="2">The sequence shown here is derived from an EMBL/GenBank/DDBJ whole genome shotgun (WGS) entry which is preliminary data.</text>
</comment>
<keyword evidence="1" id="KW-0812">Transmembrane</keyword>
<dbReference type="Proteomes" id="UP000095094">
    <property type="component" value="Unassembled WGS sequence"/>
</dbReference>
<dbReference type="AlphaFoldDB" id="A0A1E5H0B3"/>
<evidence type="ECO:0000313" key="2">
    <source>
        <dbReference type="EMBL" id="OEG18429.1"/>
    </source>
</evidence>
<reference evidence="3" key="1">
    <citation type="submission" date="2016-09" db="EMBL/GenBank/DDBJ databases">
        <authorList>
            <person name="Gulvik C.A."/>
        </authorList>
    </citation>
    <scope>NUCLEOTIDE SEQUENCE [LARGE SCALE GENOMIC DNA]</scope>
    <source>
        <strain evidence="3">LMG 8895</strain>
    </source>
</reference>
<proteinExistence type="predicted"/>
<dbReference type="EMBL" id="MIJY01000006">
    <property type="protein sequence ID" value="OEG18429.1"/>
    <property type="molecule type" value="Genomic_DNA"/>
</dbReference>
<organism evidence="2 3">
    <name type="scientific">Enterococcus termitis</name>
    <dbReference type="NCBI Taxonomy" id="332950"/>
    <lineage>
        <taxon>Bacteria</taxon>
        <taxon>Bacillati</taxon>
        <taxon>Bacillota</taxon>
        <taxon>Bacilli</taxon>
        <taxon>Lactobacillales</taxon>
        <taxon>Enterococcaceae</taxon>
        <taxon>Enterococcus</taxon>
    </lineage>
</organism>
<keyword evidence="1" id="KW-1133">Transmembrane helix</keyword>
<protein>
    <submittedName>
        <fullName evidence="2">Uncharacterized protein</fullName>
    </submittedName>
</protein>
<dbReference type="OrthoDB" id="2184460at2"/>
<accession>A0A1E5H0B3</accession>
<dbReference type="RefSeq" id="WP_069662648.1">
    <property type="nucleotide sequence ID" value="NZ_JBHUJJ010000001.1"/>
</dbReference>
<sequence>MKKKLSIIIGIILIIILFIGGKRYMDKKALEKDYQQGVKLIQEYVTNYLVENYEGIEKIEWQGIGVEWRNSPIYGASLFSNYVDTDVKIYVSEDNYFTMTFQLSDEAEYNDDSQKYVLVDSLNSEWIDELFEVEKGNHLYSNSGNKELKKLKVSNEEQLEFERMKKSNNGSSDAEIHYDLKIHELNY</sequence>
<name>A0A1E5H0B3_9ENTE</name>
<keyword evidence="1" id="KW-0472">Membrane</keyword>